<name>A0A0L0S578_ALLM3</name>
<feature type="region of interest" description="Disordered" evidence="1">
    <location>
        <begin position="514"/>
        <end position="616"/>
    </location>
</feature>
<gene>
    <name evidence="3" type="ORF">AMAG_03261</name>
</gene>
<dbReference type="AlphaFoldDB" id="A0A0L0S578"/>
<reference evidence="3 4" key="1">
    <citation type="submission" date="2009-11" db="EMBL/GenBank/DDBJ databases">
        <title>Annotation of Allomyces macrogynus ATCC 38327.</title>
        <authorList>
            <consortium name="The Broad Institute Genome Sequencing Platform"/>
            <person name="Russ C."/>
            <person name="Cuomo C."/>
            <person name="Burger G."/>
            <person name="Gray M.W."/>
            <person name="Holland P.W.H."/>
            <person name="King N."/>
            <person name="Lang F.B.F."/>
            <person name="Roger A.J."/>
            <person name="Ruiz-Trillo I."/>
            <person name="Young S.K."/>
            <person name="Zeng Q."/>
            <person name="Gargeya S."/>
            <person name="Fitzgerald M."/>
            <person name="Haas B."/>
            <person name="Abouelleil A."/>
            <person name="Alvarado L."/>
            <person name="Arachchi H.M."/>
            <person name="Berlin A."/>
            <person name="Chapman S.B."/>
            <person name="Gearin G."/>
            <person name="Goldberg J."/>
            <person name="Griggs A."/>
            <person name="Gujja S."/>
            <person name="Hansen M."/>
            <person name="Heiman D."/>
            <person name="Howarth C."/>
            <person name="Larimer J."/>
            <person name="Lui A."/>
            <person name="MacDonald P.J.P."/>
            <person name="McCowen C."/>
            <person name="Montmayeur A."/>
            <person name="Murphy C."/>
            <person name="Neiman D."/>
            <person name="Pearson M."/>
            <person name="Priest M."/>
            <person name="Roberts A."/>
            <person name="Saif S."/>
            <person name="Shea T."/>
            <person name="Sisk P."/>
            <person name="Stolte C."/>
            <person name="Sykes S."/>
            <person name="Wortman J."/>
            <person name="Nusbaum C."/>
            <person name="Birren B."/>
        </authorList>
    </citation>
    <scope>NUCLEOTIDE SEQUENCE [LARGE SCALE GENOMIC DNA]</scope>
    <source>
        <strain evidence="3 4">ATCC 38327</strain>
    </source>
</reference>
<keyword evidence="4" id="KW-1185">Reference proteome</keyword>
<evidence type="ECO:0000313" key="4">
    <source>
        <dbReference type="Proteomes" id="UP000054350"/>
    </source>
</evidence>
<dbReference type="InterPro" id="IPR016181">
    <property type="entry name" value="Acyl_CoA_acyltransferase"/>
</dbReference>
<dbReference type="EMBL" id="GG745331">
    <property type="protein sequence ID" value="KNE57566.1"/>
    <property type="molecule type" value="Genomic_DNA"/>
</dbReference>
<proteinExistence type="predicted"/>
<dbReference type="InterPro" id="IPR000182">
    <property type="entry name" value="GNAT_dom"/>
</dbReference>
<feature type="region of interest" description="Disordered" evidence="1">
    <location>
        <begin position="463"/>
        <end position="483"/>
    </location>
</feature>
<evidence type="ECO:0000256" key="1">
    <source>
        <dbReference type="SAM" id="MobiDB-lite"/>
    </source>
</evidence>
<accession>A0A0L0S578</accession>
<evidence type="ECO:0000313" key="3">
    <source>
        <dbReference type="EMBL" id="KNE57566.1"/>
    </source>
</evidence>
<dbReference type="Pfam" id="PF21198">
    <property type="entry name" value="ASH2L-like_WH"/>
    <property type="match status" value="1"/>
</dbReference>
<dbReference type="Gene3D" id="3.40.630.30">
    <property type="match status" value="1"/>
</dbReference>
<dbReference type="PROSITE" id="PS51186">
    <property type="entry name" value="GNAT"/>
    <property type="match status" value="1"/>
</dbReference>
<feature type="compositionally biased region" description="Low complexity" evidence="1">
    <location>
        <begin position="586"/>
        <end position="605"/>
    </location>
</feature>
<dbReference type="InterPro" id="IPR053835">
    <property type="entry name" value="ASH2L-like_WH"/>
</dbReference>
<dbReference type="OrthoDB" id="4080456at2759"/>
<evidence type="ECO:0000259" key="2">
    <source>
        <dbReference type="PROSITE" id="PS51186"/>
    </source>
</evidence>
<organism evidence="3 4">
    <name type="scientific">Allomyces macrogynus (strain ATCC 38327)</name>
    <name type="common">Allomyces javanicus var. macrogynus</name>
    <dbReference type="NCBI Taxonomy" id="578462"/>
    <lineage>
        <taxon>Eukaryota</taxon>
        <taxon>Fungi</taxon>
        <taxon>Fungi incertae sedis</taxon>
        <taxon>Blastocladiomycota</taxon>
        <taxon>Blastocladiomycetes</taxon>
        <taxon>Blastocladiales</taxon>
        <taxon>Blastocladiaceae</taxon>
        <taxon>Allomyces</taxon>
    </lineage>
</organism>
<dbReference type="Gene3D" id="3.90.980.20">
    <property type="match status" value="1"/>
</dbReference>
<dbReference type="Proteomes" id="UP000054350">
    <property type="component" value="Unassembled WGS sequence"/>
</dbReference>
<dbReference type="SUPFAM" id="SSF55729">
    <property type="entry name" value="Acyl-CoA N-acyltransferases (Nat)"/>
    <property type="match status" value="1"/>
</dbReference>
<dbReference type="STRING" id="578462.A0A0L0S578"/>
<feature type="domain" description="N-acetyltransferase" evidence="2">
    <location>
        <begin position="767"/>
        <end position="892"/>
    </location>
</feature>
<protein>
    <recommendedName>
        <fullName evidence="2">N-acetyltransferase domain-containing protein</fullName>
    </recommendedName>
</protein>
<dbReference type="VEuPathDB" id="FungiDB:AMAG_03261"/>
<feature type="region of interest" description="Disordered" evidence="1">
    <location>
        <begin position="223"/>
        <end position="257"/>
    </location>
</feature>
<feature type="compositionally biased region" description="Polar residues" evidence="1">
    <location>
        <begin position="571"/>
        <end position="584"/>
    </location>
</feature>
<dbReference type="Pfam" id="PF13508">
    <property type="entry name" value="Acetyltransf_7"/>
    <property type="match status" value="1"/>
</dbReference>
<dbReference type="GO" id="GO:0016747">
    <property type="term" value="F:acyltransferase activity, transferring groups other than amino-acyl groups"/>
    <property type="evidence" value="ECO:0007669"/>
    <property type="project" value="InterPro"/>
</dbReference>
<sequence length="906" mass="97111">MLRLTKSTNLLQSAAAERKCMVSSISRRCRPQVRSREPQQLQNEDHCRQDLTRHGHTRAHNAITATRSRAIAGRNDGDPALVCGKCSNRFHQLCIPSCQAIEPVHGDLFYDLTCTDCNGGQGDMFTRMEMTWLQNDAPCPSTHLAEQYYRANPDDTSRPKYFQVSQDIRPFIDRNWPYLSPNKKRNAAWKSSIGSALTSNSKTLFKSGANAMGQLGYWGLFDHEPPIPGGPPPSKKRRVARPSASGSASHTPKVSPAPNLAPLVVAAPVLDSAAVVATLKPVTAVSAAMDPAPTAAALDPATAAATVNSLPPTATVDPALAGTDPTAASLTLSAALGVTTADLAPFLTDPSFAAAAPFSLDPYGSVPFGTGLTTDAAMAAATMPFLPPSLDVASTMPLTLAPSMMAATTAPINYLPPSLLLYHAQSSSGPPPYYAPHLFSTSIPAVPPSDQQVLNAAVPAAMSPDGPSGRDGVTLPGPTVTARPSALNVTNQTRKALDDLDALLSSLEENGEYDATVPPMAISSSDAPASGVGKREDCAARTAPNLPRRPHDHTNDDDDDLSDLSSLSSPGVGTTASRPSTPATGPSRRSTPAASRSSSPARAAAGPFTSILKPAGWTVPPPTEWIRRCSAPNEADAERTWHMANRRNRRLLLDARKEHLGLLRSKLDLDYALHQSFRGSRRLKALARPPPPPPPAFPLLNLGHPFRATLVGPLAPADELVSPHTGRTHKTYIRRDFTGAASCPHVQMQSALRARFGTPEDLVPASIDYCYLQPRHLVQVNAILARAFWPGIDVSESLQYPEFGVVAVYKKLVVGCALATPDGYLAYLAVLPGWTNAGIASFMLYWVCRQIAPRDVTLHVSASNPAMILYQKFGFKPEEFIVDFYDKYQPPESTDSKHAFFCRLRQ</sequence>
<dbReference type="FunFam" id="3.40.630.30:FF:000013">
    <property type="entry name" value="cysteine-rich protein 2-binding protein-like"/>
    <property type="match status" value="1"/>
</dbReference>
<dbReference type="eggNOG" id="KOG3138">
    <property type="taxonomic scope" value="Eukaryota"/>
</dbReference>
<reference evidence="4" key="2">
    <citation type="submission" date="2009-11" db="EMBL/GenBank/DDBJ databases">
        <title>The Genome Sequence of Allomyces macrogynus strain ATCC 38327.</title>
        <authorList>
            <consortium name="The Broad Institute Genome Sequencing Platform"/>
            <person name="Russ C."/>
            <person name="Cuomo C."/>
            <person name="Shea T."/>
            <person name="Young S.K."/>
            <person name="Zeng Q."/>
            <person name="Koehrsen M."/>
            <person name="Haas B."/>
            <person name="Borodovsky M."/>
            <person name="Guigo R."/>
            <person name="Alvarado L."/>
            <person name="Berlin A."/>
            <person name="Borenstein D."/>
            <person name="Chen Z."/>
            <person name="Engels R."/>
            <person name="Freedman E."/>
            <person name="Gellesch M."/>
            <person name="Goldberg J."/>
            <person name="Griggs A."/>
            <person name="Gujja S."/>
            <person name="Heiman D."/>
            <person name="Hepburn T."/>
            <person name="Howarth C."/>
            <person name="Jen D."/>
            <person name="Larson L."/>
            <person name="Lewis B."/>
            <person name="Mehta T."/>
            <person name="Park D."/>
            <person name="Pearson M."/>
            <person name="Roberts A."/>
            <person name="Saif S."/>
            <person name="Shenoy N."/>
            <person name="Sisk P."/>
            <person name="Stolte C."/>
            <person name="Sykes S."/>
            <person name="Walk T."/>
            <person name="White J."/>
            <person name="Yandava C."/>
            <person name="Burger G."/>
            <person name="Gray M.W."/>
            <person name="Holland P.W.H."/>
            <person name="King N."/>
            <person name="Lang F.B.F."/>
            <person name="Roger A.J."/>
            <person name="Ruiz-Trillo I."/>
            <person name="Lander E."/>
            <person name="Nusbaum C."/>
        </authorList>
    </citation>
    <scope>NUCLEOTIDE SEQUENCE [LARGE SCALE GENOMIC DNA]</scope>
    <source>
        <strain evidence="4">ATCC 38327</strain>
    </source>
</reference>